<dbReference type="EMBL" id="QCYY01002389">
    <property type="protein sequence ID" value="ROT70749.1"/>
    <property type="molecule type" value="Genomic_DNA"/>
</dbReference>
<dbReference type="Gene3D" id="3.10.100.10">
    <property type="entry name" value="Mannose-Binding Protein A, subunit A"/>
    <property type="match status" value="1"/>
</dbReference>
<dbReference type="Proteomes" id="UP000283509">
    <property type="component" value="Unassembled WGS sequence"/>
</dbReference>
<dbReference type="SMART" id="SM00159">
    <property type="entry name" value="PTX"/>
    <property type="match status" value="1"/>
</dbReference>
<feature type="transmembrane region" description="Helical" evidence="7">
    <location>
        <begin position="858"/>
        <end position="878"/>
    </location>
</feature>
<name>A0A3R7M9I1_PENVA</name>
<feature type="chain" id="PRO_5018693209" evidence="8">
    <location>
        <begin position="25"/>
        <end position="969"/>
    </location>
</feature>
<dbReference type="GO" id="GO:0004888">
    <property type="term" value="F:transmembrane signaling receptor activity"/>
    <property type="evidence" value="ECO:0007669"/>
    <property type="project" value="InterPro"/>
</dbReference>
<dbReference type="SMART" id="SM00192">
    <property type="entry name" value="LDLa"/>
    <property type="match status" value="1"/>
</dbReference>
<dbReference type="CDD" id="cd00112">
    <property type="entry name" value="LDLa"/>
    <property type="match status" value="1"/>
</dbReference>
<evidence type="ECO:0000256" key="3">
    <source>
        <dbReference type="ARBA" id="ARBA00022989"/>
    </source>
</evidence>
<keyword evidence="11" id="KW-1185">Reference proteome</keyword>
<evidence type="ECO:0000256" key="8">
    <source>
        <dbReference type="SAM" id="SignalP"/>
    </source>
</evidence>
<accession>A0A3R7M9I1</accession>
<dbReference type="InterPro" id="IPR001759">
    <property type="entry name" value="PTX_dom"/>
</dbReference>
<dbReference type="Gene3D" id="1.20.58.390">
    <property type="entry name" value="Neurotransmitter-gated ion-channel transmembrane domain"/>
    <property type="match status" value="1"/>
</dbReference>
<dbReference type="InterPro" id="IPR006202">
    <property type="entry name" value="Neur_chan_lig-bd"/>
</dbReference>
<proteinExistence type="predicted"/>
<evidence type="ECO:0000256" key="4">
    <source>
        <dbReference type="ARBA" id="ARBA00023136"/>
    </source>
</evidence>
<feature type="transmembrane region" description="Helical" evidence="7">
    <location>
        <begin position="890"/>
        <end position="911"/>
    </location>
</feature>
<dbReference type="SUPFAM" id="SSF63712">
    <property type="entry name" value="Nicotinic receptor ligand binding domain-like"/>
    <property type="match status" value="1"/>
</dbReference>
<comment type="caution">
    <text evidence="10">The sequence shown here is derived from an EMBL/GenBank/DDBJ whole genome shotgun (WGS) entry which is preliminary data.</text>
</comment>
<feature type="disulfide bond" evidence="6">
    <location>
        <begin position="577"/>
        <end position="595"/>
    </location>
</feature>
<reference evidence="10 11" key="1">
    <citation type="submission" date="2018-04" db="EMBL/GenBank/DDBJ databases">
        <authorList>
            <person name="Zhang X."/>
            <person name="Yuan J."/>
            <person name="Li F."/>
            <person name="Xiang J."/>
        </authorList>
    </citation>
    <scope>NUCLEOTIDE SEQUENCE [LARGE SCALE GENOMIC DNA]</scope>
    <source>
        <tissue evidence="10">Muscle</tissue>
    </source>
</reference>
<dbReference type="SUPFAM" id="SSF49899">
    <property type="entry name" value="Concanavalin A-like lectins/glucanases"/>
    <property type="match status" value="1"/>
</dbReference>
<evidence type="ECO:0000256" key="5">
    <source>
        <dbReference type="ARBA" id="ARBA00023157"/>
    </source>
</evidence>
<dbReference type="SUPFAM" id="SSF90112">
    <property type="entry name" value="Neurotransmitter-gated ion-channel transmembrane pore"/>
    <property type="match status" value="1"/>
</dbReference>
<dbReference type="InterPro" id="IPR001304">
    <property type="entry name" value="C-type_lectin-like"/>
</dbReference>
<dbReference type="PROSITE" id="PS50068">
    <property type="entry name" value="LDLRA_2"/>
    <property type="match status" value="1"/>
</dbReference>
<dbReference type="InterPro" id="IPR036719">
    <property type="entry name" value="Neuro-gated_channel_TM_sf"/>
</dbReference>
<dbReference type="Gene3D" id="2.70.170.10">
    <property type="entry name" value="Neurotransmitter-gated ion-channel ligand-binding domain"/>
    <property type="match status" value="1"/>
</dbReference>
<dbReference type="Pfam" id="PF00354">
    <property type="entry name" value="Pentaxin"/>
    <property type="match status" value="1"/>
</dbReference>
<evidence type="ECO:0000313" key="10">
    <source>
        <dbReference type="EMBL" id="ROT70749.1"/>
    </source>
</evidence>
<reference evidence="10 11" key="2">
    <citation type="submission" date="2019-01" db="EMBL/GenBank/DDBJ databases">
        <title>The decoding of complex shrimp genome reveals the adaptation for benthos swimmer, frequently molting mechanism and breeding impact on genome.</title>
        <authorList>
            <person name="Sun Y."/>
            <person name="Gao Y."/>
            <person name="Yu Y."/>
        </authorList>
    </citation>
    <scope>NUCLEOTIDE SEQUENCE [LARGE SCALE GENOMIC DNA]</scope>
    <source>
        <tissue evidence="10">Muscle</tissue>
    </source>
</reference>
<keyword evidence="3 7" id="KW-1133">Transmembrane helix</keyword>
<dbReference type="InterPro" id="IPR023415">
    <property type="entry name" value="LDLR_class-A_CS"/>
</dbReference>
<dbReference type="AlphaFoldDB" id="A0A3R7M9I1"/>
<evidence type="ECO:0000313" key="11">
    <source>
        <dbReference type="Proteomes" id="UP000283509"/>
    </source>
</evidence>
<feature type="disulfide bond" evidence="6">
    <location>
        <begin position="570"/>
        <end position="582"/>
    </location>
</feature>
<feature type="signal peptide" evidence="8">
    <location>
        <begin position="1"/>
        <end position="24"/>
    </location>
</feature>
<dbReference type="GO" id="GO:0016020">
    <property type="term" value="C:membrane"/>
    <property type="evidence" value="ECO:0007669"/>
    <property type="project" value="UniProtKB-SubCell"/>
</dbReference>
<evidence type="ECO:0000256" key="1">
    <source>
        <dbReference type="ARBA" id="ARBA00004141"/>
    </source>
</evidence>
<sequence length="969" mass="109544">MDAATVPVSLLLLVLLLSLEAGKGRRRSAGVMTSNRNHKCQEFVSAKFQNETEISLDTYLDTGMGYLPNLTESLPSLPLFPFLSDLSFPPASFRSSLSTLLFHSSSFPFPLASPISFFSLFLASPSSIPSPSLLPASLPTFLLSYLFPFSSFLAPSDQLSFCVHFKPFRLAVRIPLLSYWAEGEDNEILISYIHFEQALSVMCCRRLVHEKLSAPILLHTWHHLCLALDLEARTLLLAFDGTFVERRLTVNQTALGEDQQLQVRGGGRLVVGQDIDNEEGGFSLQQVFVGEMAHYQLFRRALSREDVEAFVECMDDIPYQPILSLNDSVMENKGVVMARISAFEVCEKGVNFLVMFPFLVTWDAASALCQKMKGALSLPQTQEENKMVFDRFQHFSKKCQSNWSALYWLGVKGNVTSSQWIREGDGEVVSWHNAIVGWDKPTKTFQCMAAGDAQFPYHWYSASCSETICTICNNTSPPRVRLRGLCATSHFDSIFYVHGYTNQNPNFEGEVSSRIVWDGDTWVMSSLQYDNAVAKMETRRVNSLPLGLHVWSIQGDKCGNEEETLLMTACGEGEYTCANGDCIEKSRLCDLTLDCADQSDELACDPVEVPRGYTAKLPPPSPTAGPLALRVVINITSIREFSLVEFRIGIDVHYAVTWYDARLAYRNLKEDYRSNKIQKPSPTWRPEMHIRDSTGSVAETFLHHDAMYVERNSEPLPDDRRRSVENAVFSGSTNKLIYEREETLTIMCYYDLRMYPFDDQECSFTLSVQDMSDKFGRFVEEGSGVRFFGRRRLLEYELFRENISIVTRNNVTNVKIQLHFENQYKYYLVNAFAPSLMMVVICLLTLGFDLHDFQDRIMVSLTSLLVLAAFFTQTSQSIPKTSYVKFIDAWYLALICEDFLVIVALVCVEVVRLREEAAGSKLMHVAPFDKLRNNFVATSKAAKMNTFLIVLFPLSLVVILVAFSLLSTL</sequence>
<gene>
    <name evidence="10" type="ORF">C7M84_010949</name>
</gene>
<feature type="transmembrane region" description="Helical" evidence="7">
    <location>
        <begin position="826"/>
        <end position="846"/>
    </location>
</feature>
<dbReference type="Pfam" id="PF02931">
    <property type="entry name" value="Neur_chan_LBD"/>
    <property type="match status" value="1"/>
</dbReference>
<dbReference type="InterPro" id="IPR036734">
    <property type="entry name" value="Neur_chan_lig-bd_sf"/>
</dbReference>
<feature type="disulfide bond" evidence="6">
    <location>
        <begin position="589"/>
        <end position="604"/>
    </location>
</feature>
<dbReference type="InterPro" id="IPR016187">
    <property type="entry name" value="CTDL_fold"/>
</dbReference>
<dbReference type="InterPro" id="IPR038050">
    <property type="entry name" value="Neuro_actylchol_rec"/>
</dbReference>
<dbReference type="PROSITE" id="PS01209">
    <property type="entry name" value="LDLRA_1"/>
    <property type="match status" value="1"/>
</dbReference>
<dbReference type="PROSITE" id="PS50041">
    <property type="entry name" value="C_TYPE_LECTIN_2"/>
    <property type="match status" value="1"/>
</dbReference>
<evidence type="ECO:0000259" key="9">
    <source>
        <dbReference type="PROSITE" id="PS50041"/>
    </source>
</evidence>
<dbReference type="Gene3D" id="2.60.120.200">
    <property type="match status" value="1"/>
</dbReference>
<dbReference type="GO" id="GO:0005230">
    <property type="term" value="F:extracellular ligand-gated monoatomic ion channel activity"/>
    <property type="evidence" value="ECO:0007669"/>
    <property type="project" value="InterPro"/>
</dbReference>
<dbReference type="InterPro" id="IPR036055">
    <property type="entry name" value="LDL_receptor-like_sf"/>
</dbReference>
<dbReference type="Pfam" id="PF00059">
    <property type="entry name" value="Lectin_C"/>
    <property type="match status" value="1"/>
</dbReference>
<organism evidence="10 11">
    <name type="scientific">Penaeus vannamei</name>
    <name type="common">Whiteleg shrimp</name>
    <name type="synonym">Litopenaeus vannamei</name>
    <dbReference type="NCBI Taxonomy" id="6689"/>
    <lineage>
        <taxon>Eukaryota</taxon>
        <taxon>Metazoa</taxon>
        <taxon>Ecdysozoa</taxon>
        <taxon>Arthropoda</taxon>
        <taxon>Crustacea</taxon>
        <taxon>Multicrustacea</taxon>
        <taxon>Malacostraca</taxon>
        <taxon>Eumalacostraca</taxon>
        <taxon>Eucarida</taxon>
        <taxon>Decapoda</taxon>
        <taxon>Dendrobranchiata</taxon>
        <taxon>Penaeoidea</taxon>
        <taxon>Penaeidae</taxon>
        <taxon>Penaeus</taxon>
    </lineage>
</organism>
<dbReference type="Gene3D" id="4.10.400.10">
    <property type="entry name" value="Low-density Lipoprotein Receptor"/>
    <property type="match status" value="1"/>
</dbReference>
<feature type="domain" description="C-type lectin" evidence="9">
    <location>
        <begin position="361"/>
        <end position="473"/>
    </location>
</feature>
<dbReference type="OrthoDB" id="6379185at2759"/>
<dbReference type="Pfam" id="PF00057">
    <property type="entry name" value="Ldl_recept_a"/>
    <property type="match status" value="1"/>
</dbReference>
<keyword evidence="2 7" id="KW-0812">Transmembrane</keyword>
<comment type="subcellular location">
    <subcellularLocation>
        <location evidence="1">Membrane</location>
        <topology evidence="1">Multi-pass membrane protein</topology>
    </subcellularLocation>
</comment>
<keyword evidence="8" id="KW-0732">Signal</keyword>
<dbReference type="CDD" id="cd00037">
    <property type="entry name" value="CLECT"/>
    <property type="match status" value="1"/>
</dbReference>
<keyword evidence="5 6" id="KW-1015">Disulfide bond</keyword>
<dbReference type="SUPFAM" id="SSF57424">
    <property type="entry name" value="LDL receptor-like module"/>
    <property type="match status" value="1"/>
</dbReference>
<evidence type="ECO:0000256" key="6">
    <source>
        <dbReference type="PROSITE-ProRule" id="PRU00124"/>
    </source>
</evidence>
<dbReference type="InterPro" id="IPR016186">
    <property type="entry name" value="C-type_lectin-like/link_sf"/>
</dbReference>
<dbReference type="PANTHER" id="PTHR18945">
    <property type="entry name" value="NEUROTRANSMITTER GATED ION CHANNEL"/>
    <property type="match status" value="1"/>
</dbReference>
<evidence type="ECO:0000256" key="7">
    <source>
        <dbReference type="SAM" id="Phobius"/>
    </source>
</evidence>
<dbReference type="SUPFAM" id="SSF56436">
    <property type="entry name" value="C-type lectin-like"/>
    <property type="match status" value="1"/>
</dbReference>
<protein>
    <submittedName>
        <fullName evidence="10">Glutamate-gated chloride channel 5</fullName>
    </submittedName>
</protein>
<dbReference type="InterPro" id="IPR006201">
    <property type="entry name" value="Neur_channel"/>
</dbReference>
<dbReference type="InterPro" id="IPR013320">
    <property type="entry name" value="ConA-like_dom_sf"/>
</dbReference>
<dbReference type="InterPro" id="IPR002172">
    <property type="entry name" value="LDrepeatLR_classA_rpt"/>
</dbReference>
<keyword evidence="4 7" id="KW-0472">Membrane</keyword>
<evidence type="ECO:0000256" key="2">
    <source>
        <dbReference type="ARBA" id="ARBA00022692"/>
    </source>
</evidence>
<feature type="transmembrane region" description="Helical" evidence="7">
    <location>
        <begin position="947"/>
        <end position="966"/>
    </location>
</feature>